<feature type="signal peptide" evidence="1">
    <location>
        <begin position="1"/>
        <end position="20"/>
    </location>
</feature>
<protein>
    <submittedName>
        <fullName evidence="2">Uncharacterized protein</fullName>
    </submittedName>
</protein>
<evidence type="ECO:0000313" key="2">
    <source>
        <dbReference type="EMBL" id="GHC44470.1"/>
    </source>
</evidence>
<dbReference type="RefSeq" id="WP_189409591.1">
    <property type="nucleotide sequence ID" value="NZ_BMYJ01000001.1"/>
</dbReference>
<feature type="chain" id="PRO_5037692578" evidence="1">
    <location>
        <begin position="21"/>
        <end position="513"/>
    </location>
</feature>
<name>A0A918TEF2_9RHOB</name>
<evidence type="ECO:0000313" key="3">
    <source>
        <dbReference type="Proteomes" id="UP000638981"/>
    </source>
</evidence>
<evidence type="ECO:0000256" key="1">
    <source>
        <dbReference type="SAM" id="SignalP"/>
    </source>
</evidence>
<dbReference type="AlphaFoldDB" id="A0A918TEF2"/>
<organism evidence="2 3">
    <name type="scientific">Neogemmobacter tilapiae</name>
    <dbReference type="NCBI Taxonomy" id="875041"/>
    <lineage>
        <taxon>Bacteria</taxon>
        <taxon>Pseudomonadati</taxon>
        <taxon>Pseudomonadota</taxon>
        <taxon>Alphaproteobacteria</taxon>
        <taxon>Rhodobacterales</taxon>
        <taxon>Paracoccaceae</taxon>
        <taxon>Neogemmobacter</taxon>
    </lineage>
</organism>
<accession>A0A918TEF2</accession>
<reference evidence="2" key="1">
    <citation type="journal article" date="2014" name="Int. J. Syst. Evol. Microbiol.">
        <title>Complete genome sequence of Corynebacterium casei LMG S-19264T (=DSM 44701T), isolated from a smear-ripened cheese.</title>
        <authorList>
            <consortium name="US DOE Joint Genome Institute (JGI-PGF)"/>
            <person name="Walter F."/>
            <person name="Albersmeier A."/>
            <person name="Kalinowski J."/>
            <person name="Ruckert C."/>
        </authorList>
    </citation>
    <scope>NUCLEOTIDE SEQUENCE</scope>
    <source>
        <strain evidence="2">KCTC 23310</strain>
    </source>
</reference>
<keyword evidence="1" id="KW-0732">Signal</keyword>
<sequence length="513" mass="54494">MRTSFGVLGIACLTSLPAQAEQPLSAINWLSDSVTTPAGTVVAPDGTTVLEPDVTKSPVPDVVISVLDAPTLDTAGVLSSSITGLPKRLWGMGRTQDIAAMITAERADALPSLQALFITLLLAEADAPPDSDGSGVLLLARIDKLLAIGALDQAAELIAAAGEDTPELFRRNFDISLLLGAEDQACEKMQAVPELAPTFPARIFCLVRAGDWNAAALSLQTGKALGRISDSEDALLRRFLDDELADGAEPLPVPDAPSPLILRMYEAIGEPLLVQALPLAFQHTELESRSGWKAQLEAAEKLARAGAIAPNQLLGLYTQRKAAASGMVWDRVAAIQEFDAALQAHDPTRISRSLPLAWTRMAQAELEVPFAKMFAADLAKVKLEGAADALAFRIRLLSQDYEKAALSRQTTDAGEAFLVAIAKGRLEGVTPPDALSRAIAPAFLRPNPGEAAREMLEQGRIGEAVLYAIDRIGSGARGDLDEVTEGLAILRMLGMEDAARRAALELILLERRG</sequence>
<dbReference type="EMBL" id="BMYJ01000001">
    <property type="protein sequence ID" value="GHC44470.1"/>
    <property type="molecule type" value="Genomic_DNA"/>
</dbReference>
<reference evidence="2" key="2">
    <citation type="submission" date="2020-09" db="EMBL/GenBank/DDBJ databases">
        <authorList>
            <person name="Sun Q."/>
            <person name="Kim S."/>
        </authorList>
    </citation>
    <scope>NUCLEOTIDE SEQUENCE</scope>
    <source>
        <strain evidence="2">KCTC 23310</strain>
    </source>
</reference>
<proteinExistence type="predicted"/>
<dbReference type="Proteomes" id="UP000638981">
    <property type="component" value="Unassembled WGS sequence"/>
</dbReference>
<gene>
    <name evidence="2" type="ORF">GCM10007315_02090</name>
</gene>
<comment type="caution">
    <text evidence="2">The sequence shown here is derived from an EMBL/GenBank/DDBJ whole genome shotgun (WGS) entry which is preliminary data.</text>
</comment>
<keyword evidence="3" id="KW-1185">Reference proteome</keyword>